<evidence type="ECO:0000256" key="1">
    <source>
        <dbReference type="SAM" id="MobiDB-lite"/>
    </source>
</evidence>
<dbReference type="AlphaFoldDB" id="C3XR50"/>
<gene>
    <name evidence="2" type="ORF">BRAFLDRAFT_73064</name>
</gene>
<proteinExistence type="predicted"/>
<sequence>MTNEVCKLLIACRPGQQNSVRMLPNSRFTAAESQAKMLFSLIRHVKGDTYVGVDLGKQVWRSQERMGEIGREGDEPGIWEAVAPGNPRWVDDGTIAGADDVSKKCVQVADYSNLTRRERTGPLVAQGPGGSAPVRNQL</sequence>
<accession>C3XR50</accession>
<dbReference type="InParanoid" id="C3XR50"/>
<dbReference type="EMBL" id="GG666456">
    <property type="protein sequence ID" value="EEN69168.1"/>
    <property type="molecule type" value="Genomic_DNA"/>
</dbReference>
<evidence type="ECO:0000313" key="2">
    <source>
        <dbReference type="EMBL" id="EEN69168.1"/>
    </source>
</evidence>
<feature type="region of interest" description="Disordered" evidence="1">
    <location>
        <begin position="117"/>
        <end position="138"/>
    </location>
</feature>
<reference evidence="2" key="1">
    <citation type="journal article" date="2008" name="Nature">
        <title>The amphioxus genome and the evolution of the chordate karyotype.</title>
        <authorList>
            <consortium name="US DOE Joint Genome Institute (JGI-PGF)"/>
            <person name="Putnam N.H."/>
            <person name="Butts T."/>
            <person name="Ferrier D.E.K."/>
            <person name="Furlong R.F."/>
            <person name="Hellsten U."/>
            <person name="Kawashima T."/>
            <person name="Robinson-Rechavi M."/>
            <person name="Shoguchi E."/>
            <person name="Terry A."/>
            <person name="Yu J.-K."/>
            <person name="Benito-Gutierrez E.L."/>
            <person name="Dubchak I."/>
            <person name="Garcia-Fernandez J."/>
            <person name="Gibson-Brown J.J."/>
            <person name="Grigoriev I.V."/>
            <person name="Horton A.C."/>
            <person name="de Jong P.J."/>
            <person name="Jurka J."/>
            <person name="Kapitonov V.V."/>
            <person name="Kohara Y."/>
            <person name="Kuroki Y."/>
            <person name="Lindquist E."/>
            <person name="Lucas S."/>
            <person name="Osoegawa K."/>
            <person name="Pennacchio L.A."/>
            <person name="Salamov A.A."/>
            <person name="Satou Y."/>
            <person name="Sauka-Spengler T."/>
            <person name="Schmutz J."/>
            <person name="Shin-I T."/>
            <person name="Toyoda A."/>
            <person name="Bronner-Fraser M."/>
            <person name="Fujiyama A."/>
            <person name="Holland L.Z."/>
            <person name="Holland P.W.H."/>
            <person name="Satoh N."/>
            <person name="Rokhsar D.S."/>
        </authorList>
    </citation>
    <scope>NUCLEOTIDE SEQUENCE [LARGE SCALE GENOMIC DNA]</scope>
    <source>
        <strain evidence="2">S238N-H82</strain>
        <tissue evidence="2">Testes</tissue>
    </source>
</reference>
<name>C3XR50_BRAFL</name>
<protein>
    <submittedName>
        <fullName evidence="2">Uncharacterized protein</fullName>
    </submittedName>
</protein>
<organism>
    <name type="scientific">Branchiostoma floridae</name>
    <name type="common">Florida lancelet</name>
    <name type="synonym">Amphioxus</name>
    <dbReference type="NCBI Taxonomy" id="7739"/>
    <lineage>
        <taxon>Eukaryota</taxon>
        <taxon>Metazoa</taxon>
        <taxon>Chordata</taxon>
        <taxon>Cephalochordata</taxon>
        <taxon>Leptocardii</taxon>
        <taxon>Amphioxiformes</taxon>
        <taxon>Branchiostomatidae</taxon>
        <taxon>Branchiostoma</taxon>
    </lineage>
</organism>